<reference evidence="3" key="2">
    <citation type="journal article" date="2021" name="PeerJ">
        <title>Extensive microbial diversity within the chicken gut microbiome revealed by metagenomics and culture.</title>
        <authorList>
            <person name="Gilroy R."/>
            <person name="Ravi A."/>
            <person name="Getino M."/>
            <person name="Pursley I."/>
            <person name="Horton D.L."/>
            <person name="Alikhan N.F."/>
            <person name="Baker D."/>
            <person name="Gharbi K."/>
            <person name="Hall N."/>
            <person name="Watson M."/>
            <person name="Adriaenssens E.M."/>
            <person name="Foster-Nyarko E."/>
            <person name="Jarju S."/>
            <person name="Secka A."/>
            <person name="Antonio M."/>
            <person name="Oren A."/>
            <person name="Chaudhuri R.R."/>
            <person name="La Ragione R."/>
            <person name="Hildebrand F."/>
            <person name="Pallen M.J."/>
        </authorList>
    </citation>
    <scope>NUCLEOTIDE SEQUENCE</scope>
    <source>
        <strain evidence="3">ChiSjej1B19-3389</strain>
    </source>
</reference>
<feature type="signal peptide" evidence="2">
    <location>
        <begin position="1"/>
        <end position="30"/>
    </location>
</feature>
<dbReference type="AlphaFoldDB" id="A0A9D0ZHG9"/>
<protein>
    <submittedName>
        <fullName evidence="3">Uncharacterized protein</fullName>
    </submittedName>
</protein>
<reference evidence="3" key="1">
    <citation type="submission" date="2020-10" db="EMBL/GenBank/DDBJ databases">
        <authorList>
            <person name="Gilroy R."/>
        </authorList>
    </citation>
    <scope>NUCLEOTIDE SEQUENCE</scope>
    <source>
        <strain evidence="3">ChiSjej1B19-3389</strain>
    </source>
</reference>
<feature type="region of interest" description="Disordered" evidence="1">
    <location>
        <begin position="38"/>
        <end position="65"/>
    </location>
</feature>
<dbReference type="Proteomes" id="UP000886787">
    <property type="component" value="Unassembled WGS sequence"/>
</dbReference>
<evidence type="ECO:0000256" key="2">
    <source>
        <dbReference type="SAM" id="SignalP"/>
    </source>
</evidence>
<gene>
    <name evidence="3" type="ORF">IAD32_04130</name>
</gene>
<comment type="caution">
    <text evidence="3">The sequence shown here is derived from an EMBL/GenBank/DDBJ whole genome shotgun (WGS) entry which is preliminary data.</text>
</comment>
<keyword evidence="2" id="KW-0732">Signal</keyword>
<evidence type="ECO:0000313" key="4">
    <source>
        <dbReference type="Proteomes" id="UP000886787"/>
    </source>
</evidence>
<accession>A0A9D0ZHG9</accession>
<dbReference type="PROSITE" id="PS51257">
    <property type="entry name" value="PROKAR_LIPOPROTEIN"/>
    <property type="match status" value="1"/>
</dbReference>
<name>A0A9D0ZHG9_9FIRM</name>
<organism evidence="3 4">
    <name type="scientific">Candidatus Scatavimonas merdigallinarum</name>
    <dbReference type="NCBI Taxonomy" id="2840914"/>
    <lineage>
        <taxon>Bacteria</taxon>
        <taxon>Bacillati</taxon>
        <taxon>Bacillota</taxon>
        <taxon>Clostridia</taxon>
        <taxon>Eubacteriales</taxon>
        <taxon>Oscillospiraceae</taxon>
        <taxon>Oscillospiraceae incertae sedis</taxon>
        <taxon>Candidatus Scatavimonas</taxon>
    </lineage>
</organism>
<feature type="chain" id="PRO_5039396069" evidence="2">
    <location>
        <begin position="31"/>
        <end position="84"/>
    </location>
</feature>
<proteinExistence type="predicted"/>
<dbReference type="EMBL" id="DVFW01000021">
    <property type="protein sequence ID" value="HIQ80455.1"/>
    <property type="molecule type" value="Genomic_DNA"/>
</dbReference>
<feature type="compositionally biased region" description="Basic and acidic residues" evidence="1">
    <location>
        <begin position="49"/>
        <end position="65"/>
    </location>
</feature>
<evidence type="ECO:0000313" key="3">
    <source>
        <dbReference type="EMBL" id="HIQ80455.1"/>
    </source>
</evidence>
<sequence>MMSKRRKRLGTALLSCIMLLSCFAGVTAFAEESGTYANAAPARQTAQETEDKAARKDGKTTSREEKYAGFATGGHYYRGKFSRR</sequence>
<evidence type="ECO:0000256" key="1">
    <source>
        <dbReference type="SAM" id="MobiDB-lite"/>
    </source>
</evidence>